<dbReference type="PANTHER" id="PTHR44259">
    <property type="entry name" value="OS07G0183000 PROTEIN-RELATED"/>
    <property type="match status" value="1"/>
</dbReference>
<keyword evidence="3" id="KW-1185">Reference proteome</keyword>
<organism evidence="2 3">
    <name type="scientific">Rubus argutus</name>
    <name type="common">Southern blackberry</name>
    <dbReference type="NCBI Taxonomy" id="59490"/>
    <lineage>
        <taxon>Eukaryota</taxon>
        <taxon>Viridiplantae</taxon>
        <taxon>Streptophyta</taxon>
        <taxon>Embryophyta</taxon>
        <taxon>Tracheophyta</taxon>
        <taxon>Spermatophyta</taxon>
        <taxon>Magnoliopsida</taxon>
        <taxon>eudicotyledons</taxon>
        <taxon>Gunneridae</taxon>
        <taxon>Pentapetalae</taxon>
        <taxon>rosids</taxon>
        <taxon>fabids</taxon>
        <taxon>Rosales</taxon>
        <taxon>Rosaceae</taxon>
        <taxon>Rosoideae</taxon>
        <taxon>Rosoideae incertae sedis</taxon>
        <taxon>Rubus</taxon>
    </lineage>
</organism>
<dbReference type="AlphaFoldDB" id="A0AAW1Y970"/>
<evidence type="ECO:0000259" key="1">
    <source>
        <dbReference type="Pfam" id="PF03478"/>
    </source>
</evidence>
<evidence type="ECO:0000313" key="2">
    <source>
        <dbReference type="EMBL" id="KAK9945387.1"/>
    </source>
</evidence>
<dbReference type="Proteomes" id="UP001457282">
    <property type="component" value="Unassembled WGS sequence"/>
</dbReference>
<feature type="domain" description="KIB1-4 beta-propeller" evidence="1">
    <location>
        <begin position="18"/>
        <end position="302"/>
    </location>
</feature>
<dbReference type="InterPro" id="IPR050942">
    <property type="entry name" value="F-box_BR-signaling"/>
</dbReference>
<sequence length="336" mass="38664">MTAPMLLICAIKKHTWNLYSILDDKVFDLQLSVPNKRYCGSSFGWLIAVEKNFAVTLINPFLRVKGWRKKENSIIRLPPMWPRPNKNDHRRRWSRQCDHYVFKATMSADPILNAEDCIMVVIYRELCQIAFIRLSKDTTWTYIDTGVDKQGNLIQEVAHVEDKFYAVDHWNRLLSFGVTAQSNSDMELVARITVRQVMADKKYLVYSNGKELLMVIRYLAYDDGKRSTVGFLVYELNFDKCDWVARNNLGDDVALFVGDNSTVSVSASKSGCFPNCIYFIHDSDCNGYDIDRRNNLDFGIYNVETKSITKPYAPHVGSLVEMTKVPPVWVVPTLKL</sequence>
<evidence type="ECO:0000313" key="3">
    <source>
        <dbReference type="Proteomes" id="UP001457282"/>
    </source>
</evidence>
<comment type="caution">
    <text evidence="2">The sequence shown here is derived from an EMBL/GenBank/DDBJ whole genome shotgun (WGS) entry which is preliminary data.</text>
</comment>
<reference evidence="2 3" key="1">
    <citation type="journal article" date="2023" name="G3 (Bethesda)">
        <title>A chromosome-length genome assembly and annotation of blackberry (Rubus argutus, cv. 'Hillquist').</title>
        <authorList>
            <person name="Bruna T."/>
            <person name="Aryal R."/>
            <person name="Dudchenko O."/>
            <person name="Sargent D.J."/>
            <person name="Mead D."/>
            <person name="Buti M."/>
            <person name="Cavallini A."/>
            <person name="Hytonen T."/>
            <person name="Andres J."/>
            <person name="Pham M."/>
            <person name="Weisz D."/>
            <person name="Mascagni F."/>
            <person name="Usai G."/>
            <person name="Natali L."/>
            <person name="Bassil N."/>
            <person name="Fernandez G.E."/>
            <person name="Lomsadze A."/>
            <person name="Armour M."/>
            <person name="Olukolu B."/>
            <person name="Poorten T."/>
            <person name="Britton C."/>
            <person name="Davik J."/>
            <person name="Ashrafi H."/>
            <person name="Aiden E.L."/>
            <person name="Borodovsky M."/>
            <person name="Worthington M."/>
        </authorList>
    </citation>
    <scope>NUCLEOTIDE SEQUENCE [LARGE SCALE GENOMIC DNA]</scope>
    <source>
        <strain evidence="2">PI 553951</strain>
    </source>
</reference>
<dbReference type="PANTHER" id="PTHR44259:SF107">
    <property type="entry name" value="F-BOX PROTEIN SKIP23-LIKE"/>
    <property type="match status" value="1"/>
</dbReference>
<dbReference type="InterPro" id="IPR005174">
    <property type="entry name" value="KIB1-4_b-propeller"/>
</dbReference>
<protein>
    <recommendedName>
        <fullName evidence="1">KIB1-4 beta-propeller domain-containing protein</fullName>
    </recommendedName>
</protein>
<name>A0AAW1Y970_RUBAR</name>
<gene>
    <name evidence="2" type="ORF">M0R45_010907</name>
</gene>
<dbReference type="EMBL" id="JBEDUW010000002">
    <property type="protein sequence ID" value="KAK9945387.1"/>
    <property type="molecule type" value="Genomic_DNA"/>
</dbReference>
<proteinExistence type="predicted"/>
<dbReference type="Pfam" id="PF03478">
    <property type="entry name" value="Beta-prop_KIB1-4"/>
    <property type="match status" value="1"/>
</dbReference>
<accession>A0AAW1Y970</accession>